<dbReference type="Pfam" id="PF01613">
    <property type="entry name" value="Flavin_Reduct"/>
    <property type="match status" value="1"/>
</dbReference>
<feature type="domain" description="Flavin reductase like" evidence="2">
    <location>
        <begin position="21"/>
        <end position="168"/>
    </location>
</feature>
<gene>
    <name evidence="4" type="ORF">ABUL08_28495</name>
    <name evidence="3" type="ORF">VK199_28410</name>
</gene>
<reference evidence="3" key="1">
    <citation type="submission" date="2024-01" db="EMBL/GenBank/DDBJ databases">
        <title>The genome sequence of Micromonospora mangrovi CCTCC AA 2012012.</title>
        <authorList>
            <person name="Gao J."/>
        </authorList>
    </citation>
    <scope>NUCLEOTIDE SEQUENCE</scope>
    <source>
        <strain evidence="3">CCTCC AA 2012012</strain>
    </source>
</reference>
<keyword evidence="1 4" id="KW-0560">Oxidoreductase</keyword>
<dbReference type="EMBL" id="CP157762">
    <property type="protein sequence ID" value="XBP93461.1"/>
    <property type="molecule type" value="Genomic_DNA"/>
</dbReference>
<organism evidence="4">
    <name type="scientific">Micromonospora sp. CCTCC AA 2012012</name>
    <dbReference type="NCBI Taxonomy" id="3111921"/>
    <lineage>
        <taxon>Bacteria</taxon>
        <taxon>Bacillati</taxon>
        <taxon>Actinomycetota</taxon>
        <taxon>Actinomycetes</taxon>
        <taxon>Micromonosporales</taxon>
        <taxon>Micromonosporaceae</taxon>
        <taxon>Micromonospora</taxon>
    </lineage>
</organism>
<proteinExistence type="predicted"/>
<protein>
    <submittedName>
        <fullName evidence="4">Flavin reductase family protein</fullName>
        <ecNumber evidence="4">1.-.-.-</ecNumber>
    </submittedName>
</protein>
<dbReference type="AlphaFoldDB" id="A0AAU8HC72"/>
<dbReference type="GO" id="GO:0042602">
    <property type="term" value="F:riboflavin reductase (NADPH) activity"/>
    <property type="evidence" value="ECO:0007669"/>
    <property type="project" value="TreeGrafter"/>
</dbReference>
<evidence type="ECO:0000256" key="1">
    <source>
        <dbReference type="ARBA" id="ARBA00023002"/>
    </source>
</evidence>
<dbReference type="RefSeq" id="WP_350933121.1">
    <property type="nucleotide sequence ID" value="NZ_CP157762.1"/>
</dbReference>
<dbReference type="GO" id="GO:0010181">
    <property type="term" value="F:FMN binding"/>
    <property type="evidence" value="ECO:0007669"/>
    <property type="project" value="InterPro"/>
</dbReference>
<dbReference type="GO" id="GO:0006208">
    <property type="term" value="P:pyrimidine nucleobase catabolic process"/>
    <property type="evidence" value="ECO:0007669"/>
    <property type="project" value="TreeGrafter"/>
</dbReference>
<dbReference type="InterPro" id="IPR012349">
    <property type="entry name" value="Split_barrel_FMN-bd"/>
</dbReference>
<evidence type="ECO:0000259" key="2">
    <source>
        <dbReference type="SMART" id="SM00903"/>
    </source>
</evidence>
<accession>A0AAU8HC72</accession>
<name>A0AAU8HC72_9ACTN</name>
<dbReference type="PANTHER" id="PTHR30466:SF1">
    <property type="entry name" value="FMN REDUCTASE (NADH) RUTF"/>
    <property type="match status" value="1"/>
</dbReference>
<dbReference type="SMART" id="SM00903">
    <property type="entry name" value="Flavin_Reduct"/>
    <property type="match status" value="1"/>
</dbReference>
<reference evidence="4" key="2">
    <citation type="submission" date="2024-06" db="EMBL/GenBank/DDBJ databases">
        <title>Micromonospora mangrovi CCTCC AA 2012012 genome sequences.</title>
        <authorList>
            <person name="Gao J."/>
        </authorList>
    </citation>
    <scope>NUCLEOTIDE SEQUENCE</scope>
    <source>
        <strain evidence="4">CCTCC AA 2012012</strain>
    </source>
</reference>
<sequence>MTVESTPVADMADHRALRSILGVFATGVTVLTVGGEVPHGMTANSFTAVSLDPPLVLFCVGREALMHSVLLTAPAFGVSVLAADQEPVARYFANRHRPVGVDEFASVDWLPGTQTGAPLIVGAAAHFECVPWRTYDGGDHTIFLGRLLAADSVLDEDALLFLRGRFHHLRSAPSDVTA</sequence>
<dbReference type="SUPFAM" id="SSF50475">
    <property type="entry name" value="FMN-binding split barrel"/>
    <property type="match status" value="1"/>
</dbReference>
<dbReference type="InterPro" id="IPR050268">
    <property type="entry name" value="NADH-dep_flavin_reductase"/>
</dbReference>
<evidence type="ECO:0000313" key="3">
    <source>
        <dbReference type="EMBL" id="XBP93461.1"/>
    </source>
</evidence>
<dbReference type="EMBL" id="CP159342">
    <property type="protein sequence ID" value="XCH74159.1"/>
    <property type="molecule type" value="Genomic_DNA"/>
</dbReference>
<dbReference type="PANTHER" id="PTHR30466">
    <property type="entry name" value="FLAVIN REDUCTASE"/>
    <property type="match status" value="1"/>
</dbReference>
<evidence type="ECO:0000313" key="4">
    <source>
        <dbReference type="EMBL" id="XCH74159.1"/>
    </source>
</evidence>
<dbReference type="Gene3D" id="2.30.110.10">
    <property type="entry name" value="Electron Transport, Fmn-binding Protein, Chain A"/>
    <property type="match status" value="1"/>
</dbReference>
<dbReference type="EC" id="1.-.-.-" evidence="4"/>
<dbReference type="InterPro" id="IPR002563">
    <property type="entry name" value="Flavin_Rdtase-like_dom"/>
</dbReference>